<keyword evidence="2" id="KW-1185">Reference proteome</keyword>
<proteinExistence type="predicted"/>
<evidence type="ECO:0000313" key="2">
    <source>
        <dbReference type="Proteomes" id="UP000322077"/>
    </source>
</evidence>
<comment type="caution">
    <text evidence="1">The sequence shown here is derived from an EMBL/GenBank/DDBJ whole genome shotgun (WGS) entry which is preliminary data.</text>
</comment>
<dbReference type="SUPFAM" id="SSF140652">
    <property type="entry name" value="YozE-like"/>
    <property type="match status" value="1"/>
</dbReference>
<dbReference type="Proteomes" id="UP000322077">
    <property type="component" value="Unassembled WGS sequence"/>
</dbReference>
<dbReference type="Gene3D" id="1.10.150.260">
    <property type="entry name" value="YozE SAM-like"/>
    <property type="match status" value="1"/>
</dbReference>
<evidence type="ECO:0000313" key="1">
    <source>
        <dbReference type="EMBL" id="TZG24592.1"/>
    </source>
</evidence>
<dbReference type="EMBL" id="VTOU01000005">
    <property type="protein sequence ID" value="TZG24592.1"/>
    <property type="molecule type" value="Genomic_DNA"/>
</dbReference>
<reference evidence="1 2" key="1">
    <citation type="submission" date="2019-08" db="EMBL/GenBank/DDBJ databases">
        <authorList>
            <person name="Wang G."/>
            <person name="Xu Z."/>
        </authorList>
    </citation>
    <scope>NUCLEOTIDE SEQUENCE [LARGE SCALE GENOMIC DNA]</scope>
    <source>
        <strain evidence="1 2">ZX</strain>
    </source>
</reference>
<dbReference type="AlphaFoldDB" id="A0A5D9C006"/>
<evidence type="ECO:0008006" key="3">
    <source>
        <dbReference type="Google" id="ProtNLM"/>
    </source>
</evidence>
<dbReference type="InterPro" id="IPR036806">
    <property type="entry name" value="YozE_SAM-like_sf"/>
</dbReference>
<dbReference type="RefSeq" id="WP_149523788.1">
    <property type="nucleotide sequence ID" value="NZ_VTOU01000005.1"/>
</dbReference>
<organism evidence="1 2">
    <name type="scientific">Sphingomonas montanisoli</name>
    <dbReference type="NCBI Taxonomy" id="2606412"/>
    <lineage>
        <taxon>Bacteria</taxon>
        <taxon>Pseudomonadati</taxon>
        <taxon>Pseudomonadota</taxon>
        <taxon>Alphaproteobacteria</taxon>
        <taxon>Sphingomonadales</taxon>
        <taxon>Sphingomonadaceae</taxon>
        <taxon>Sphingomonas</taxon>
    </lineage>
</organism>
<accession>A0A5D9C006</accession>
<gene>
    <name evidence="1" type="ORF">FYJ91_18375</name>
</gene>
<name>A0A5D9C006_9SPHN</name>
<sequence>MDGNHERQPFASWLLQQQNKGGFIGSLAKGMKDARGFPRQGSVDDVRKFLSTIRAEGDAFEALDDAENDWLCH</sequence>
<protein>
    <recommendedName>
        <fullName evidence="3">YozE SAM-like domain-containing protein</fullName>
    </recommendedName>
</protein>